<dbReference type="GO" id="GO:0006777">
    <property type="term" value="P:Mo-molybdopterin cofactor biosynthetic process"/>
    <property type="evidence" value="ECO:0007669"/>
    <property type="project" value="UniProtKB-KW"/>
</dbReference>
<dbReference type="SUPFAM" id="SSF53218">
    <property type="entry name" value="Molybdenum cofactor biosynthesis proteins"/>
    <property type="match status" value="1"/>
</dbReference>
<feature type="compositionally biased region" description="Low complexity" evidence="3">
    <location>
        <begin position="1"/>
        <end position="21"/>
    </location>
</feature>
<dbReference type="InterPro" id="IPR051920">
    <property type="entry name" value="MPT_Adenylyltrnsfr/MoaC-Rel"/>
</dbReference>
<feature type="region of interest" description="Disordered" evidence="3">
    <location>
        <begin position="181"/>
        <end position="211"/>
    </location>
</feature>
<accession>A0A1H1H357</accession>
<keyword evidence="2" id="KW-0501">Molybdenum cofactor biosynthesis</keyword>
<dbReference type="CDD" id="cd00886">
    <property type="entry name" value="MogA_MoaB"/>
    <property type="match status" value="1"/>
</dbReference>
<gene>
    <name evidence="5" type="ORF">SAMN04489742_4535</name>
</gene>
<dbReference type="Pfam" id="PF00994">
    <property type="entry name" value="MoCF_biosynth"/>
    <property type="match status" value="1"/>
</dbReference>
<feature type="region of interest" description="Disordered" evidence="3">
    <location>
        <begin position="1"/>
        <end position="24"/>
    </location>
</feature>
<proteinExistence type="predicted"/>
<dbReference type="SMR" id="A0A1H1H357"/>
<evidence type="ECO:0000256" key="1">
    <source>
        <dbReference type="ARBA" id="ARBA00005046"/>
    </source>
</evidence>
<feature type="compositionally biased region" description="Low complexity" evidence="3">
    <location>
        <begin position="189"/>
        <end position="200"/>
    </location>
</feature>
<organism evidence="5 6">
    <name type="scientific">Crystallibacter crystallopoietes</name>
    <dbReference type="NCBI Taxonomy" id="37928"/>
    <lineage>
        <taxon>Bacteria</taxon>
        <taxon>Bacillati</taxon>
        <taxon>Actinomycetota</taxon>
        <taxon>Actinomycetes</taxon>
        <taxon>Micrococcales</taxon>
        <taxon>Micrococcaceae</taxon>
        <taxon>Crystallibacter</taxon>
    </lineage>
</organism>
<dbReference type="PANTHER" id="PTHR43764">
    <property type="entry name" value="MOLYBDENUM COFACTOR BIOSYNTHESIS"/>
    <property type="match status" value="1"/>
</dbReference>
<dbReference type="AlphaFoldDB" id="A0A1H1H357"/>
<dbReference type="NCBIfam" id="TIGR00177">
    <property type="entry name" value="molyb_syn"/>
    <property type="match status" value="1"/>
</dbReference>
<dbReference type="EMBL" id="FNKH01000002">
    <property type="protein sequence ID" value="SDR19834.1"/>
    <property type="molecule type" value="Genomic_DNA"/>
</dbReference>
<name>A0A1H1H357_9MICC</name>
<dbReference type="OrthoDB" id="9794429at2"/>
<dbReference type="SMART" id="SM00852">
    <property type="entry name" value="MoCF_biosynth"/>
    <property type="match status" value="1"/>
</dbReference>
<dbReference type="STRING" id="37928.SAMN04489742_4535"/>
<reference evidence="5 6" key="1">
    <citation type="submission" date="2016-10" db="EMBL/GenBank/DDBJ databases">
        <authorList>
            <person name="de Groot N.N."/>
        </authorList>
    </citation>
    <scope>NUCLEOTIDE SEQUENCE [LARGE SCALE GENOMIC DNA]</scope>
    <source>
        <strain evidence="5 6">DSM 20117</strain>
    </source>
</reference>
<dbReference type="InterPro" id="IPR036425">
    <property type="entry name" value="MoaB/Mog-like_dom_sf"/>
</dbReference>
<sequence length="211" mass="21335">MSTEPSNSTGAASTNGTASANGGAGIRRTAGVVVASTRAAAGTYEDRSGPIISEWLAAEGFEPLPVRVVPDGPEVRAALEGLLAEGVRVLITSGGTGLTRDDRTPEITAALLDKEVPGIMEAIRAAGRPHTPLAALSRGVAGVAGGTFIINLPGSPGGVRDGLAVLQPLIEHIYTQLEGRRDAGHEGAGHQAAAENSTHTTSHKTGGHHGH</sequence>
<protein>
    <submittedName>
        <fullName evidence="5">Molybdenum cofactor synthesis domain-containing protein</fullName>
    </submittedName>
</protein>
<dbReference type="InterPro" id="IPR001453">
    <property type="entry name" value="MoaB/Mog_dom"/>
</dbReference>
<comment type="pathway">
    <text evidence="1">Cofactor biosynthesis; molybdopterin biosynthesis.</text>
</comment>
<evidence type="ECO:0000313" key="6">
    <source>
        <dbReference type="Proteomes" id="UP000181917"/>
    </source>
</evidence>
<feature type="domain" description="MoaB/Mog" evidence="4">
    <location>
        <begin position="31"/>
        <end position="173"/>
    </location>
</feature>
<feature type="compositionally biased region" description="Basic residues" evidence="3">
    <location>
        <begin position="201"/>
        <end position="211"/>
    </location>
</feature>
<dbReference type="Proteomes" id="UP000181917">
    <property type="component" value="Unassembled WGS sequence"/>
</dbReference>
<evidence type="ECO:0000313" key="5">
    <source>
        <dbReference type="EMBL" id="SDR19834.1"/>
    </source>
</evidence>
<evidence type="ECO:0000256" key="3">
    <source>
        <dbReference type="SAM" id="MobiDB-lite"/>
    </source>
</evidence>
<evidence type="ECO:0000259" key="4">
    <source>
        <dbReference type="SMART" id="SM00852"/>
    </source>
</evidence>
<evidence type="ECO:0000256" key="2">
    <source>
        <dbReference type="ARBA" id="ARBA00023150"/>
    </source>
</evidence>
<keyword evidence="6" id="KW-1185">Reference proteome</keyword>
<dbReference type="Gene3D" id="3.40.980.10">
    <property type="entry name" value="MoaB/Mog-like domain"/>
    <property type="match status" value="1"/>
</dbReference>
<dbReference type="PANTHER" id="PTHR43764:SF1">
    <property type="entry name" value="MOLYBDOPTERIN MOLYBDOTRANSFERASE"/>
    <property type="match status" value="1"/>
</dbReference>